<dbReference type="Gene3D" id="2.10.109.10">
    <property type="entry name" value="Umud Fragment, subunit A"/>
    <property type="match status" value="1"/>
</dbReference>
<keyword evidence="4" id="KW-0378">Hydrolase</keyword>
<dbReference type="EMBL" id="CAEZTU010000036">
    <property type="protein sequence ID" value="CAB4579601.1"/>
    <property type="molecule type" value="Genomic_DNA"/>
</dbReference>
<dbReference type="InterPro" id="IPR000223">
    <property type="entry name" value="Pept_S26A_signal_pept_1"/>
</dbReference>
<dbReference type="GO" id="GO:0004252">
    <property type="term" value="F:serine-type endopeptidase activity"/>
    <property type="evidence" value="ECO:0007669"/>
    <property type="project" value="InterPro"/>
</dbReference>
<comment type="catalytic activity">
    <reaction evidence="1">
        <text>Cleavage of hydrophobic, N-terminal signal or leader sequences from secreted and periplasmic proteins.</text>
        <dbReference type="EC" id="3.4.21.89"/>
    </reaction>
</comment>
<protein>
    <recommendedName>
        <fullName evidence="3">signal peptidase I</fullName>
        <ecNumber evidence="3">3.4.21.89</ecNumber>
    </recommendedName>
</protein>
<gene>
    <name evidence="6" type="ORF">UFOPK1740_00814</name>
</gene>
<comment type="similarity">
    <text evidence="2">Belongs to the peptidase S26 family.</text>
</comment>
<dbReference type="PANTHER" id="PTHR43390:SF1">
    <property type="entry name" value="CHLOROPLAST PROCESSING PEPTIDASE"/>
    <property type="match status" value="1"/>
</dbReference>
<dbReference type="AlphaFoldDB" id="A0A6J6ESU4"/>
<feature type="domain" description="Peptidase S26" evidence="5">
    <location>
        <begin position="9"/>
        <end position="197"/>
    </location>
</feature>
<accession>A0A6J6ESU4</accession>
<evidence type="ECO:0000256" key="1">
    <source>
        <dbReference type="ARBA" id="ARBA00000677"/>
    </source>
</evidence>
<proteinExistence type="inferred from homology"/>
<dbReference type="SUPFAM" id="SSF51306">
    <property type="entry name" value="LexA/Signal peptidase"/>
    <property type="match status" value="1"/>
</dbReference>
<dbReference type="CDD" id="cd06530">
    <property type="entry name" value="S26_SPase_I"/>
    <property type="match status" value="1"/>
</dbReference>
<dbReference type="Pfam" id="PF10502">
    <property type="entry name" value="Peptidase_S26"/>
    <property type="match status" value="1"/>
</dbReference>
<evidence type="ECO:0000256" key="4">
    <source>
        <dbReference type="ARBA" id="ARBA00022801"/>
    </source>
</evidence>
<reference evidence="6" key="1">
    <citation type="submission" date="2020-05" db="EMBL/GenBank/DDBJ databases">
        <authorList>
            <person name="Chiriac C."/>
            <person name="Salcher M."/>
            <person name="Ghai R."/>
            <person name="Kavagutti S V."/>
        </authorList>
    </citation>
    <scope>NUCLEOTIDE SEQUENCE</scope>
</reference>
<evidence type="ECO:0000256" key="3">
    <source>
        <dbReference type="ARBA" id="ARBA00013208"/>
    </source>
</evidence>
<dbReference type="GO" id="GO:0009003">
    <property type="term" value="F:signal peptidase activity"/>
    <property type="evidence" value="ECO:0007669"/>
    <property type="project" value="UniProtKB-EC"/>
</dbReference>
<dbReference type="PROSITE" id="PS00761">
    <property type="entry name" value="SPASE_I_3"/>
    <property type="match status" value="1"/>
</dbReference>
<dbReference type="EC" id="3.4.21.89" evidence="3"/>
<dbReference type="InterPro" id="IPR019533">
    <property type="entry name" value="Peptidase_S26"/>
</dbReference>
<organism evidence="6">
    <name type="scientific">freshwater metagenome</name>
    <dbReference type="NCBI Taxonomy" id="449393"/>
    <lineage>
        <taxon>unclassified sequences</taxon>
        <taxon>metagenomes</taxon>
        <taxon>ecological metagenomes</taxon>
    </lineage>
</organism>
<evidence type="ECO:0000259" key="5">
    <source>
        <dbReference type="Pfam" id="PF10502"/>
    </source>
</evidence>
<dbReference type="InterPro" id="IPR019758">
    <property type="entry name" value="Pept_S26A_signal_pept_1_CS"/>
</dbReference>
<name>A0A6J6ESU4_9ZZZZ</name>
<sequence length="219" mass="24464">MRALWAAVRELLIVVGIALILSSIVRAFVFQAFYVPSASMEDTLLLEDRIIATKITKPFTEIQRGQIVVFKDPGDWLPEYESNRNTFLHFLSVVGLLPSDAGDDLVKRVIGTQGDTIKCCSENGKIVVNGQELLDEEFIKPGVESNQVEFEITVPKNRIFVMGDNRPDSRDSRFHLETAYGTVPVKNVVGPVQLRIWPFNRFATLGIPDAFKAIPDAQS</sequence>
<evidence type="ECO:0000256" key="2">
    <source>
        <dbReference type="ARBA" id="ARBA00009370"/>
    </source>
</evidence>
<evidence type="ECO:0000313" key="6">
    <source>
        <dbReference type="EMBL" id="CAB4579601.1"/>
    </source>
</evidence>
<dbReference type="GO" id="GO:0006465">
    <property type="term" value="P:signal peptide processing"/>
    <property type="evidence" value="ECO:0007669"/>
    <property type="project" value="InterPro"/>
</dbReference>
<dbReference type="InterPro" id="IPR036286">
    <property type="entry name" value="LexA/Signal_pep-like_sf"/>
</dbReference>
<dbReference type="GO" id="GO:0016020">
    <property type="term" value="C:membrane"/>
    <property type="evidence" value="ECO:0007669"/>
    <property type="project" value="InterPro"/>
</dbReference>
<dbReference type="PANTHER" id="PTHR43390">
    <property type="entry name" value="SIGNAL PEPTIDASE I"/>
    <property type="match status" value="1"/>
</dbReference>
<dbReference type="NCBIfam" id="TIGR02227">
    <property type="entry name" value="sigpep_I_bact"/>
    <property type="match status" value="1"/>
</dbReference>
<dbReference type="PRINTS" id="PR00727">
    <property type="entry name" value="LEADERPTASE"/>
</dbReference>